<evidence type="ECO:0000313" key="2">
    <source>
        <dbReference type="Proteomes" id="UP000762676"/>
    </source>
</evidence>
<proteinExistence type="predicted"/>
<protein>
    <submittedName>
        <fullName evidence="1">Uncharacterized protein</fullName>
    </submittedName>
</protein>
<dbReference type="AlphaFoldDB" id="A0AAV4JV16"/>
<evidence type="ECO:0000313" key="1">
    <source>
        <dbReference type="EMBL" id="GFS26639.1"/>
    </source>
</evidence>
<gene>
    <name evidence="1" type="ORF">ElyMa_005221200</name>
</gene>
<sequence length="127" mass="14611">MQSLPWNLLKITKIKTYLYKLLTDIEELSPQTVLRWILGHCPILGNELAIKWSSMTQDNTVMSLKKAKTQIRTAVGIRWTNQHPSFNANDPYHKLNREKQLSSGSEQDTTGYGNLFTKLEISKTPTY</sequence>
<comment type="caution">
    <text evidence="1">The sequence shown here is derived from an EMBL/GenBank/DDBJ whole genome shotgun (WGS) entry which is preliminary data.</text>
</comment>
<name>A0AAV4JV16_9GAST</name>
<reference evidence="1 2" key="1">
    <citation type="journal article" date="2021" name="Elife">
        <title>Chloroplast acquisition without the gene transfer in kleptoplastic sea slugs, Plakobranchus ocellatus.</title>
        <authorList>
            <person name="Maeda T."/>
            <person name="Takahashi S."/>
            <person name="Yoshida T."/>
            <person name="Shimamura S."/>
            <person name="Takaki Y."/>
            <person name="Nagai Y."/>
            <person name="Toyoda A."/>
            <person name="Suzuki Y."/>
            <person name="Arimoto A."/>
            <person name="Ishii H."/>
            <person name="Satoh N."/>
            <person name="Nishiyama T."/>
            <person name="Hasebe M."/>
            <person name="Maruyama T."/>
            <person name="Minagawa J."/>
            <person name="Obokata J."/>
            <person name="Shigenobu S."/>
        </authorList>
    </citation>
    <scope>NUCLEOTIDE SEQUENCE [LARGE SCALE GENOMIC DNA]</scope>
</reference>
<accession>A0AAV4JV16</accession>
<keyword evidence="2" id="KW-1185">Reference proteome</keyword>
<dbReference type="EMBL" id="BMAT01010426">
    <property type="protein sequence ID" value="GFS26639.1"/>
    <property type="molecule type" value="Genomic_DNA"/>
</dbReference>
<dbReference type="Proteomes" id="UP000762676">
    <property type="component" value="Unassembled WGS sequence"/>
</dbReference>
<organism evidence="1 2">
    <name type="scientific">Elysia marginata</name>
    <dbReference type="NCBI Taxonomy" id="1093978"/>
    <lineage>
        <taxon>Eukaryota</taxon>
        <taxon>Metazoa</taxon>
        <taxon>Spiralia</taxon>
        <taxon>Lophotrochozoa</taxon>
        <taxon>Mollusca</taxon>
        <taxon>Gastropoda</taxon>
        <taxon>Heterobranchia</taxon>
        <taxon>Euthyneura</taxon>
        <taxon>Panpulmonata</taxon>
        <taxon>Sacoglossa</taxon>
        <taxon>Placobranchoidea</taxon>
        <taxon>Plakobranchidae</taxon>
        <taxon>Elysia</taxon>
    </lineage>
</organism>